<feature type="transmembrane region" description="Helical" evidence="1">
    <location>
        <begin position="92"/>
        <end position="112"/>
    </location>
</feature>
<reference evidence="2" key="1">
    <citation type="submission" date="2018-05" db="EMBL/GenBank/DDBJ databases">
        <authorList>
            <person name="Lanie J.A."/>
            <person name="Ng W.-L."/>
            <person name="Kazmierczak K.M."/>
            <person name="Andrzejewski T.M."/>
            <person name="Davidsen T.M."/>
            <person name="Wayne K.J."/>
            <person name="Tettelin H."/>
            <person name="Glass J.I."/>
            <person name="Rusch D."/>
            <person name="Podicherti R."/>
            <person name="Tsui H.-C.T."/>
            <person name="Winkler M.E."/>
        </authorList>
    </citation>
    <scope>NUCLEOTIDE SEQUENCE</scope>
</reference>
<feature type="transmembrane region" description="Helical" evidence="1">
    <location>
        <begin position="65"/>
        <end position="86"/>
    </location>
</feature>
<name>A0A382XLD6_9ZZZZ</name>
<accession>A0A382XLD6</accession>
<feature type="transmembrane region" description="Helical" evidence="1">
    <location>
        <begin position="28"/>
        <end position="53"/>
    </location>
</feature>
<proteinExistence type="predicted"/>
<gene>
    <name evidence="2" type="ORF">METZ01_LOCUS424786</name>
</gene>
<evidence type="ECO:0000256" key="1">
    <source>
        <dbReference type="SAM" id="Phobius"/>
    </source>
</evidence>
<keyword evidence="1" id="KW-1133">Transmembrane helix</keyword>
<keyword evidence="1" id="KW-0812">Transmembrane</keyword>
<protein>
    <recommendedName>
        <fullName evidence="3">Membrane transporter protein</fullName>
    </recommendedName>
</protein>
<dbReference type="EMBL" id="UINC01168748">
    <property type="protein sequence ID" value="SVD71932.1"/>
    <property type="molecule type" value="Genomic_DNA"/>
</dbReference>
<evidence type="ECO:0000313" key="2">
    <source>
        <dbReference type="EMBL" id="SVD71932.1"/>
    </source>
</evidence>
<sequence>ISLVVIAMAILIISNLKFISVVSNKLIYFISIPVASLISSTGMGTPVLVAVLLPKFSKINLVRGYISVYLLFVYGTAALGYLISGLVESRHIEMVGICILPSILGYFAGKWFSDKLKDTVMRKLIVGFIIISSSITLIKEFYKIFVG</sequence>
<feature type="transmembrane region" description="Helical" evidence="1">
    <location>
        <begin position="124"/>
        <end position="142"/>
    </location>
</feature>
<organism evidence="2">
    <name type="scientific">marine metagenome</name>
    <dbReference type="NCBI Taxonomy" id="408172"/>
    <lineage>
        <taxon>unclassified sequences</taxon>
        <taxon>metagenomes</taxon>
        <taxon>ecological metagenomes</taxon>
    </lineage>
</organism>
<dbReference type="AlphaFoldDB" id="A0A382XLD6"/>
<evidence type="ECO:0008006" key="3">
    <source>
        <dbReference type="Google" id="ProtNLM"/>
    </source>
</evidence>
<feature type="non-terminal residue" evidence="2">
    <location>
        <position position="1"/>
    </location>
</feature>
<keyword evidence="1" id="KW-0472">Membrane</keyword>